<sequence length="262" mass="28368">MLVIFVWRWLPESPRWLDSHGYHEEADIAVRLLEAEAITKTSAPLPDPIDADQSVPTAQASDLLRQGYLRRTAVLGIGYGLALVGYYGFTAWLPTLLTENGLTGPESLAYTSILSLAAVPGTLGAMLFIDKFERKTAIFFLFVVIGIFMLLFGISDTPAIVLASGLVITFLMYAGSACFYTYMPEIFPTHLRALGAGTANGIARMMTFASTFILAALLSTMGFTPALIFLAAAMISTGLILGLFGERTKNLTQESISPARNH</sequence>
<feature type="transmembrane region" description="Helical" evidence="6">
    <location>
        <begin position="202"/>
        <end position="220"/>
    </location>
</feature>
<feature type="domain" description="Major facilitator superfamily (MFS) profile" evidence="7">
    <location>
        <begin position="1"/>
        <end position="249"/>
    </location>
</feature>
<evidence type="ECO:0000313" key="9">
    <source>
        <dbReference type="Proteomes" id="UP001162740"/>
    </source>
</evidence>
<geneLocation type="plasmid" evidence="8 9">
    <name>pGD02.2.1</name>
</geneLocation>
<dbReference type="Pfam" id="PF00083">
    <property type="entry name" value="Sugar_tr"/>
    <property type="match status" value="1"/>
</dbReference>
<dbReference type="GO" id="GO:0022857">
    <property type="term" value="F:transmembrane transporter activity"/>
    <property type="evidence" value="ECO:0007669"/>
    <property type="project" value="InterPro"/>
</dbReference>
<evidence type="ECO:0000256" key="4">
    <source>
        <dbReference type="ARBA" id="ARBA00022989"/>
    </source>
</evidence>
<dbReference type="PROSITE" id="PS50850">
    <property type="entry name" value="MFS"/>
    <property type="match status" value="1"/>
</dbReference>
<dbReference type="InterPro" id="IPR036259">
    <property type="entry name" value="MFS_trans_sf"/>
</dbReference>
<evidence type="ECO:0000259" key="7">
    <source>
        <dbReference type="PROSITE" id="PS50850"/>
    </source>
</evidence>
<dbReference type="Proteomes" id="UP001162740">
    <property type="component" value="Plasmid pGD02.2.1"/>
</dbReference>
<dbReference type="AlphaFoldDB" id="A0AA46X2E4"/>
<feature type="transmembrane region" description="Helical" evidence="6">
    <location>
        <begin position="226"/>
        <end position="245"/>
    </location>
</feature>
<keyword evidence="3 6" id="KW-0812">Transmembrane</keyword>
<keyword evidence="4 6" id="KW-1133">Transmembrane helix</keyword>
<reference evidence="8 9" key="1">
    <citation type="journal article" date="2021" name="Front. Microbiol.">
        <title>Bacterial Transformation of Aromatic Monomers in Softwood Black Liquor.</title>
        <authorList>
            <person name="Navas L.E."/>
            <person name="Dexter G."/>
            <person name="Liu J."/>
            <person name="Levy-Booth D."/>
            <person name="Cho M."/>
            <person name="Jang S.K."/>
            <person name="Mansfield S.D."/>
            <person name="Renneckar S."/>
            <person name="Mohn W.W."/>
            <person name="Eltis L.D."/>
        </authorList>
    </citation>
    <scope>NUCLEOTIDE SEQUENCE [LARGE SCALE GENOMIC DNA]</scope>
    <source>
        <strain evidence="8 9">GD02</strain>
    </source>
</reference>
<dbReference type="InterPro" id="IPR005828">
    <property type="entry name" value="MFS_sugar_transport-like"/>
</dbReference>
<feature type="transmembrane region" description="Helical" evidence="6">
    <location>
        <begin position="109"/>
        <end position="129"/>
    </location>
</feature>
<protein>
    <submittedName>
        <fullName evidence="8">MFS transporter</fullName>
    </submittedName>
</protein>
<evidence type="ECO:0000256" key="6">
    <source>
        <dbReference type="SAM" id="Phobius"/>
    </source>
</evidence>
<comment type="subcellular location">
    <subcellularLocation>
        <location evidence="1">Cell membrane</location>
        <topology evidence="1">Multi-pass membrane protein</topology>
    </subcellularLocation>
</comment>
<dbReference type="InterPro" id="IPR020846">
    <property type="entry name" value="MFS_dom"/>
</dbReference>
<dbReference type="SUPFAM" id="SSF103473">
    <property type="entry name" value="MFS general substrate transporter"/>
    <property type="match status" value="1"/>
</dbReference>
<accession>A0AA46X2E4</accession>
<evidence type="ECO:0000256" key="2">
    <source>
        <dbReference type="ARBA" id="ARBA00022448"/>
    </source>
</evidence>
<evidence type="ECO:0000256" key="5">
    <source>
        <dbReference type="ARBA" id="ARBA00023136"/>
    </source>
</evidence>
<keyword evidence="2" id="KW-0813">Transport</keyword>
<keyword evidence="8" id="KW-0614">Plasmid</keyword>
<organism evidence="8 9">
    <name type="scientific">Rhodococcus rhodochrous</name>
    <dbReference type="NCBI Taxonomy" id="1829"/>
    <lineage>
        <taxon>Bacteria</taxon>
        <taxon>Bacillati</taxon>
        <taxon>Actinomycetota</taxon>
        <taxon>Actinomycetes</taxon>
        <taxon>Mycobacteriales</taxon>
        <taxon>Nocardiaceae</taxon>
        <taxon>Rhodococcus</taxon>
    </lineage>
</organism>
<dbReference type="Gene3D" id="1.20.1250.20">
    <property type="entry name" value="MFS general substrate transporter like domains"/>
    <property type="match status" value="1"/>
</dbReference>
<evidence type="ECO:0000256" key="3">
    <source>
        <dbReference type="ARBA" id="ARBA00022692"/>
    </source>
</evidence>
<dbReference type="GO" id="GO:0005886">
    <property type="term" value="C:plasma membrane"/>
    <property type="evidence" value="ECO:0007669"/>
    <property type="project" value="UniProtKB-SubCell"/>
</dbReference>
<name>A0AA46X2E4_RHORH</name>
<keyword evidence="5 6" id="KW-0472">Membrane</keyword>
<feature type="transmembrane region" description="Helical" evidence="6">
    <location>
        <begin position="136"/>
        <end position="154"/>
    </location>
</feature>
<gene>
    <name evidence="8" type="ORF">KUM34_028225</name>
</gene>
<dbReference type="PANTHER" id="PTHR23511">
    <property type="entry name" value="SYNAPTIC VESICLE GLYCOPROTEIN 2"/>
    <property type="match status" value="1"/>
</dbReference>
<feature type="transmembrane region" description="Helical" evidence="6">
    <location>
        <begin position="72"/>
        <end position="89"/>
    </location>
</feature>
<proteinExistence type="predicted"/>
<dbReference type="PANTHER" id="PTHR23511:SF34">
    <property type="entry name" value="SYNAPTIC VESICLE GLYCOPROTEIN 2"/>
    <property type="match status" value="1"/>
</dbReference>
<evidence type="ECO:0000256" key="1">
    <source>
        <dbReference type="ARBA" id="ARBA00004651"/>
    </source>
</evidence>
<feature type="transmembrane region" description="Helical" evidence="6">
    <location>
        <begin position="160"/>
        <end position="182"/>
    </location>
</feature>
<evidence type="ECO:0000313" key="8">
    <source>
        <dbReference type="EMBL" id="UZF48242.1"/>
    </source>
</evidence>
<dbReference type="EMBL" id="CP083975">
    <property type="protein sequence ID" value="UZF48242.1"/>
    <property type="molecule type" value="Genomic_DNA"/>
</dbReference>